<evidence type="ECO:0000313" key="2">
    <source>
        <dbReference type="Proteomes" id="UP001164746"/>
    </source>
</evidence>
<dbReference type="EMBL" id="CP111021">
    <property type="protein sequence ID" value="WAR17534.1"/>
    <property type="molecule type" value="Genomic_DNA"/>
</dbReference>
<reference evidence="1" key="1">
    <citation type="submission" date="2022-11" db="EMBL/GenBank/DDBJ databases">
        <title>Centuries of genome instability and evolution in soft-shell clam transmissible cancer (bioRxiv).</title>
        <authorList>
            <person name="Hart S.F.M."/>
            <person name="Yonemitsu M.A."/>
            <person name="Giersch R.M."/>
            <person name="Beal B.F."/>
            <person name="Arriagada G."/>
            <person name="Davis B.W."/>
            <person name="Ostrander E.A."/>
            <person name="Goff S.P."/>
            <person name="Metzger M.J."/>
        </authorList>
    </citation>
    <scope>NUCLEOTIDE SEQUENCE</scope>
    <source>
        <strain evidence="1">MELC-2E11</strain>
        <tissue evidence="1">Siphon/mantle</tissue>
    </source>
</reference>
<sequence>KIYQCKCKLTWVVPRRALLRTSGLAAKLTVEHVAFSDGVVLGDSVNPAVIYGHENILEKQNALCLYTKLECGSLSIVVGSSSFNLDIMLRTKTGQCDHRPSQKPSM</sequence>
<keyword evidence="2" id="KW-1185">Reference proteome</keyword>
<dbReference type="Proteomes" id="UP001164746">
    <property type="component" value="Chromosome 10"/>
</dbReference>
<protein>
    <submittedName>
        <fullName evidence="1">Uncharacterized protein</fullName>
    </submittedName>
</protein>
<gene>
    <name evidence="1" type="ORF">MAR_032128</name>
</gene>
<feature type="non-terminal residue" evidence="1">
    <location>
        <position position="1"/>
    </location>
</feature>
<name>A0ABY7F834_MYAAR</name>
<proteinExistence type="predicted"/>
<accession>A0ABY7F834</accession>
<organism evidence="1 2">
    <name type="scientific">Mya arenaria</name>
    <name type="common">Soft-shell clam</name>
    <dbReference type="NCBI Taxonomy" id="6604"/>
    <lineage>
        <taxon>Eukaryota</taxon>
        <taxon>Metazoa</taxon>
        <taxon>Spiralia</taxon>
        <taxon>Lophotrochozoa</taxon>
        <taxon>Mollusca</taxon>
        <taxon>Bivalvia</taxon>
        <taxon>Autobranchia</taxon>
        <taxon>Heteroconchia</taxon>
        <taxon>Euheterodonta</taxon>
        <taxon>Imparidentia</taxon>
        <taxon>Neoheterodontei</taxon>
        <taxon>Myida</taxon>
        <taxon>Myoidea</taxon>
        <taxon>Myidae</taxon>
        <taxon>Mya</taxon>
    </lineage>
</organism>
<evidence type="ECO:0000313" key="1">
    <source>
        <dbReference type="EMBL" id="WAR17534.1"/>
    </source>
</evidence>